<evidence type="ECO:0000256" key="2">
    <source>
        <dbReference type="ARBA" id="ARBA00023015"/>
    </source>
</evidence>
<feature type="domain" description="RNA polymerase sigma-70 region 2" evidence="6">
    <location>
        <begin position="53"/>
        <end position="102"/>
    </location>
</feature>
<dbReference type="SUPFAM" id="SSF88946">
    <property type="entry name" value="Sigma2 domain of RNA polymerase sigma factors"/>
    <property type="match status" value="1"/>
</dbReference>
<dbReference type="NCBIfam" id="TIGR02937">
    <property type="entry name" value="sigma70-ECF"/>
    <property type="match status" value="1"/>
</dbReference>
<keyword evidence="3" id="KW-0731">Sigma factor</keyword>
<evidence type="ECO:0000313" key="8">
    <source>
        <dbReference type="EMBL" id="ENV34490.1"/>
    </source>
</evidence>
<dbReference type="NCBIfam" id="NF006550">
    <property type="entry name" value="PRK09047.1"/>
    <property type="match status" value="1"/>
</dbReference>
<dbReference type="InterPro" id="IPR013249">
    <property type="entry name" value="RNA_pol_sigma70_r4_t2"/>
</dbReference>
<accession>N8ZSN6</accession>
<dbReference type="GO" id="GO:0003677">
    <property type="term" value="F:DNA binding"/>
    <property type="evidence" value="ECO:0007669"/>
    <property type="project" value="InterPro"/>
</dbReference>
<feature type="domain" description="RNA polymerase sigma factor 70 region 4 type 2" evidence="7">
    <location>
        <begin position="143"/>
        <end position="192"/>
    </location>
</feature>
<evidence type="ECO:0000259" key="7">
    <source>
        <dbReference type="Pfam" id="PF08281"/>
    </source>
</evidence>
<dbReference type="eggNOG" id="COG1595">
    <property type="taxonomic scope" value="Bacteria"/>
</dbReference>
<name>N8ZSN6_9GAMM</name>
<proteinExistence type="inferred from homology"/>
<dbReference type="InterPro" id="IPR036388">
    <property type="entry name" value="WH-like_DNA-bd_sf"/>
</dbReference>
<dbReference type="Proteomes" id="UP000013117">
    <property type="component" value="Unassembled WGS sequence"/>
</dbReference>
<dbReference type="InterPro" id="IPR013325">
    <property type="entry name" value="RNA_pol_sigma_r2"/>
</dbReference>
<organism evidence="8 9">
    <name type="scientific">Acinetobacter gerneri DSM 14967 = CIP 107464 = MTCC 9824</name>
    <dbReference type="NCBI Taxonomy" id="1120926"/>
    <lineage>
        <taxon>Bacteria</taxon>
        <taxon>Pseudomonadati</taxon>
        <taxon>Pseudomonadota</taxon>
        <taxon>Gammaproteobacteria</taxon>
        <taxon>Moraxellales</taxon>
        <taxon>Moraxellaceae</taxon>
        <taxon>Acinetobacter</taxon>
    </lineage>
</organism>
<dbReference type="InterPro" id="IPR007627">
    <property type="entry name" value="RNA_pol_sigma70_r2"/>
</dbReference>
<gene>
    <name evidence="8" type="ORF">F960_01228</name>
</gene>
<comment type="caution">
    <text evidence="8">The sequence shown here is derived from an EMBL/GenBank/DDBJ whole genome shotgun (WGS) entry which is preliminary data.</text>
</comment>
<dbReference type="InterPro" id="IPR013324">
    <property type="entry name" value="RNA_pol_sigma_r3/r4-like"/>
</dbReference>
<evidence type="ECO:0000256" key="4">
    <source>
        <dbReference type="ARBA" id="ARBA00023163"/>
    </source>
</evidence>
<dbReference type="Pfam" id="PF08281">
    <property type="entry name" value="Sigma70_r4_2"/>
    <property type="match status" value="1"/>
</dbReference>
<dbReference type="Gene3D" id="1.10.1740.10">
    <property type="match status" value="1"/>
</dbReference>
<keyword evidence="2" id="KW-0805">Transcription regulation</keyword>
<evidence type="ECO:0000256" key="3">
    <source>
        <dbReference type="ARBA" id="ARBA00023082"/>
    </source>
</evidence>
<sequence length="212" mass="24061">MTGFSISMDLAPKQSGSESSSALKSTAEQRLKFFMQDVTGRALVMMENATKGQHGIAMDLVQEAFISLHKSYSDKSTEEWYPLFYTILNNKLQDWRRKEARRASSFSFFKKIDLDSDEEEALDIVDESTPNPSVFLDQEVTVEEIQEAIKQLPVRQQQAFMLRAWEGFDTQTTAQIMNCTEGSVKTHYHRAIQGLRSTLAHLNPYTGGSTDE</sequence>
<dbReference type="PANTHER" id="PTHR43133">
    <property type="entry name" value="RNA POLYMERASE ECF-TYPE SIGMA FACTO"/>
    <property type="match status" value="1"/>
</dbReference>
<dbReference type="PATRIC" id="fig|1120926.3.peg.1180"/>
<dbReference type="Gene3D" id="1.10.10.10">
    <property type="entry name" value="Winged helix-like DNA-binding domain superfamily/Winged helix DNA-binding domain"/>
    <property type="match status" value="1"/>
</dbReference>
<feature type="region of interest" description="Disordered" evidence="5">
    <location>
        <begin position="1"/>
        <end position="22"/>
    </location>
</feature>
<dbReference type="CDD" id="cd06171">
    <property type="entry name" value="Sigma70_r4"/>
    <property type="match status" value="1"/>
</dbReference>
<keyword evidence="9" id="KW-1185">Reference proteome</keyword>
<dbReference type="STRING" id="202952.GCA_000747725_00823"/>
<dbReference type="AlphaFoldDB" id="N8ZSN6"/>
<evidence type="ECO:0008006" key="10">
    <source>
        <dbReference type="Google" id="ProtNLM"/>
    </source>
</evidence>
<dbReference type="Pfam" id="PF04542">
    <property type="entry name" value="Sigma70_r2"/>
    <property type="match status" value="1"/>
</dbReference>
<evidence type="ECO:0000259" key="6">
    <source>
        <dbReference type="Pfam" id="PF04542"/>
    </source>
</evidence>
<dbReference type="HOGENOM" id="CLU_047691_15_2_6"/>
<dbReference type="PANTHER" id="PTHR43133:SF64">
    <property type="entry name" value="ECF SIGMA FACTOR"/>
    <property type="match status" value="1"/>
</dbReference>
<evidence type="ECO:0000256" key="5">
    <source>
        <dbReference type="SAM" id="MobiDB-lite"/>
    </source>
</evidence>
<dbReference type="EMBL" id="APPN01000054">
    <property type="protein sequence ID" value="ENV34490.1"/>
    <property type="molecule type" value="Genomic_DNA"/>
</dbReference>
<dbReference type="InterPro" id="IPR014284">
    <property type="entry name" value="RNA_pol_sigma-70_dom"/>
</dbReference>
<evidence type="ECO:0000313" key="9">
    <source>
        <dbReference type="Proteomes" id="UP000013117"/>
    </source>
</evidence>
<dbReference type="InterPro" id="IPR039425">
    <property type="entry name" value="RNA_pol_sigma-70-like"/>
</dbReference>
<dbReference type="OrthoDB" id="9783733at2"/>
<dbReference type="GO" id="GO:0006352">
    <property type="term" value="P:DNA-templated transcription initiation"/>
    <property type="evidence" value="ECO:0007669"/>
    <property type="project" value="InterPro"/>
</dbReference>
<dbReference type="SUPFAM" id="SSF88659">
    <property type="entry name" value="Sigma3 and sigma4 domains of RNA polymerase sigma factors"/>
    <property type="match status" value="1"/>
</dbReference>
<evidence type="ECO:0000256" key="1">
    <source>
        <dbReference type="ARBA" id="ARBA00010641"/>
    </source>
</evidence>
<comment type="similarity">
    <text evidence="1">Belongs to the sigma-70 factor family. ECF subfamily.</text>
</comment>
<reference evidence="8 9" key="1">
    <citation type="submission" date="2013-02" db="EMBL/GenBank/DDBJ databases">
        <title>The Genome Sequence of Acinetobacter gerneri CIP 107464.</title>
        <authorList>
            <consortium name="The Broad Institute Genome Sequencing Platform"/>
            <consortium name="The Broad Institute Genome Sequencing Center for Infectious Disease"/>
            <person name="Cerqueira G."/>
            <person name="Feldgarden M."/>
            <person name="Courvalin P."/>
            <person name="Perichon B."/>
            <person name="Grillot-Courvalin C."/>
            <person name="Clermont D."/>
            <person name="Rocha E."/>
            <person name="Yoon E.-J."/>
            <person name="Nemec A."/>
            <person name="Walker B."/>
            <person name="Young S.K."/>
            <person name="Zeng Q."/>
            <person name="Gargeya S."/>
            <person name="Fitzgerald M."/>
            <person name="Haas B."/>
            <person name="Abouelleil A."/>
            <person name="Alvarado L."/>
            <person name="Arachchi H.M."/>
            <person name="Berlin A.M."/>
            <person name="Chapman S.B."/>
            <person name="Dewar J."/>
            <person name="Goldberg J."/>
            <person name="Griggs A."/>
            <person name="Gujja S."/>
            <person name="Hansen M."/>
            <person name="Howarth C."/>
            <person name="Imamovic A."/>
            <person name="Larimer J."/>
            <person name="McCowan C."/>
            <person name="Murphy C."/>
            <person name="Neiman D."/>
            <person name="Pearson M."/>
            <person name="Priest M."/>
            <person name="Roberts A."/>
            <person name="Saif S."/>
            <person name="Shea T."/>
            <person name="Sisk P."/>
            <person name="Sykes S."/>
            <person name="Wortman J."/>
            <person name="Nusbaum C."/>
            <person name="Birren B."/>
        </authorList>
    </citation>
    <scope>NUCLEOTIDE SEQUENCE [LARGE SCALE GENOMIC DNA]</scope>
    <source>
        <strain evidence="8 9">CIP 107464</strain>
    </source>
</reference>
<keyword evidence="4" id="KW-0804">Transcription</keyword>
<dbReference type="GO" id="GO:0016987">
    <property type="term" value="F:sigma factor activity"/>
    <property type="evidence" value="ECO:0007669"/>
    <property type="project" value="UniProtKB-KW"/>
</dbReference>
<protein>
    <recommendedName>
        <fullName evidence="10">RNA polymerase sigma factor</fullName>
    </recommendedName>
</protein>